<proteinExistence type="predicted"/>
<feature type="region of interest" description="Disordered" evidence="1">
    <location>
        <begin position="1"/>
        <end position="30"/>
    </location>
</feature>
<feature type="compositionally biased region" description="Polar residues" evidence="1">
    <location>
        <begin position="17"/>
        <end position="30"/>
    </location>
</feature>
<reference evidence="2" key="1">
    <citation type="submission" date="2021-06" db="EMBL/GenBank/DDBJ databases">
        <authorList>
            <person name="Kallberg Y."/>
            <person name="Tangrot J."/>
            <person name="Rosling A."/>
        </authorList>
    </citation>
    <scope>NUCLEOTIDE SEQUENCE</scope>
    <source>
        <strain evidence="2">MT106</strain>
    </source>
</reference>
<keyword evidence="3" id="KW-1185">Reference proteome</keyword>
<dbReference type="Proteomes" id="UP000789831">
    <property type="component" value="Unassembled WGS sequence"/>
</dbReference>
<dbReference type="AlphaFoldDB" id="A0A9N9GUU8"/>
<name>A0A9N9GUU8_9GLOM</name>
<dbReference type="EMBL" id="CAJVPL010003377">
    <property type="protein sequence ID" value="CAG8631381.1"/>
    <property type="molecule type" value="Genomic_DNA"/>
</dbReference>
<evidence type="ECO:0000313" key="3">
    <source>
        <dbReference type="Proteomes" id="UP000789831"/>
    </source>
</evidence>
<protein>
    <submittedName>
        <fullName evidence="2">6705_t:CDS:1</fullName>
    </submittedName>
</protein>
<accession>A0A9N9GUU8</accession>
<comment type="caution">
    <text evidence="2">The sequence shown here is derived from an EMBL/GenBank/DDBJ whole genome shotgun (WGS) entry which is preliminary data.</text>
</comment>
<gene>
    <name evidence="2" type="ORF">AGERDE_LOCUS10543</name>
</gene>
<evidence type="ECO:0000313" key="2">
    <source>
        <dbReference type="EMBL" id="CAG8631381.1"/>
    </source>
</evidence>
<organism evidence="2 3">
    <name type="scientific">Ambispora gerdemannii</name>
    <dbReference type="NCBI Taxonomy" id="144530"/>
    <lineage>
        <taxon>Eukaryota</taxon>
        <taxon>Fungi</taxon>
        <taxon>Fungi incertae sedis</taxon>
        <taxon>Mucoromycota</taxon>
        <taxon>Glomeromycotina</taxon>
        <taxon>Glomeromycetes</taxon>
        <taxon>Archaeosporales</taxon>
        <taxon>Ambisporaceae</taxon>
        <taxon>Ambispora</taxon>
    </lineage>
</organism>
<sequence length="104" mass="11577">MSPIQPNSFEKALRACSTPNAENQQSIKQAPSNEFISSIQTSLYGIEHKLEILLETSRINAQTTLETCNNTKLSELTTDNLVSLAKNLGVEVSKKIVHNTERLY</sequence>
<evidence type="ECO:0000256" key="1">
    <source>
        <dbReference type="SAM" id="MobiDB-lite"/>
    </source>
</evidence>